<evidence type="ECO:0000259" key="8">
    <source>
        <dbReference type="PROSITE" id="PS51194"/>
    </source>
</evidence>
<dbReference type="InterPro" id="IPR001650">
    <property type="entry name" value="Helicase_C-like"/>
</dbReference>
<dbReference type="GO" id="GO:0005524">
    <property type="term" value="F:ATP binding"/>
    <property type="evidence" value="ECO:0007669"/>
    <property type="project" value="UniProtKB-KW"/>
</dbReference>
<evidence type="ECO:0000256" key="3">
    <source>
        <dbReference type="ARBA" id="ARBA00022741"/>
    </source>
</evidence>
<dbReference type="EMBL" id="UFQT01002537">
    <property type="protein sequence ID" value="SSX33643.1"/>
    <property type="molecule type" value="Genomic_DNA"/>
</dbReference>
<feature type="domain" description="Helicase C-terminal" evidence="8">
    <location>
        <begin position="327"/>
        <end position="515"/>
    </location>
</feature>
<evidence type="ECO:0000313" key="9">
    <source>
        <dbReference type="EMBL" id="SSX33643.1"/>
    </source>
</evidence>
<feature type="domain" description="C2H2-type" evidence="6">
    <location>
        <begin position="1421"/>
        <end position="1450"/>
    </location>
</feature>
<accession>A0A336MY86</accession>
<evidence type="ECO:0000259" key="7">
    <source>
        <dbReference type="PROSITE" id="PS51192"/>
    </source>
</evidence>
<dbReference type="SUPFAM" id="SSF52540">
    <property type="entry name" value="P-loop containing nucleoside triphosphate hydrolases"/>
    <property type="match status" value="1"/>
</dbReference>
<dbReference type="PROSITE" id="PS00028">
    <property type="entry name" value="ZINC_FINGER_C2H2_1"/>
    <property type="match status" value="1"/>
</dbReference>
<keyword evidence="5" id="KW-0863">Zinc-finger</keyword>
<dbReference type="GO" id="GO:0005737">
    <property type="term" value="C:cytoplasm"/>
    <property type="evidence" value="ECO:0007669"/>
    <property type="project" value="UniProtKB-SubCell"/>
</dbReference>
<proteinExistence type="predicted"/>
<name>A0A336MY86_CULSO</name>
<dbReference type="InterPro" id="IPR013087">
    <property type="entry name" value="Znf_C2H2_type"/>
</dbReference>
<dbReference type="PROSITE" id="PS50157">
    <property type="entry name" value="ZINC_FINGER_C2H2_2"/>
    <property type="match status" value="1"/>
</dbReference>
<sequence>MDIDDFLDINKPIKRNVVPGLMLNAHRPSTSCISEPLPKREKLGKDFAKSVKADQDDEIMRKLLTKRELRPSNMMTLDDDNETEFKPKFKEQREIYGRYKFNCSPFNPNLPIHQYRDGIVRRVRECPILIIKGETGCGKSTQVPQFIMDDAYHKNEYCNIIITQPRRIAALSLAEKVSRERGCELSTLVGCHIGLDRKTSDDTRLTYCTTGVLLQKLVQAKRMNMYTHIILDEIHERDEEMEFLLITIKRFMIKDHGSTKIILMSATIDTDEFAQYFRLPRSNGGWVHAPSIDLEQDREFVVKQLYLDDIQRIQDCSKLDFKYESPGIHQELYRLAAKLIAMHSNATSSQSMCILVFLPGIHEITTLQNILEEENKRLRQKQDNTKYWKIMVLHSTVKDQQCVFLPVGPDTIKIILATNIAESSITVPDVKIVIDFCLARSLEVDQDTGFASLRLKWASKSSCKQRAGRAGRTTHGLCYRLIYKDFFEGEIRLNETPAMLRCSLEKIVLKAKMLDEDVPPANIIGLAINPPDLTDIKYTVMNLKEARGLHLTVNRKYVDDDGDITFIGRVMDALPIDFRASRLIVMGYIFNMLEECVIIAAGITVQKLFINDFEDPLKTFSSKLTFADGSGSDLFAMLHAYKYFERKIFDKHFHMDQHLVNSLERHCLDHRALNEIYQLKNEIFLRLEPFALKENDSYPLTDYERNLLLKVCICGAFYPNYFLRASKISLEDTERTIFHELNGRDPCNTIYYRGIGYEQMGMLYQNQVKAYLRDRHVISSPDDVKISFDKGVDKMFVTFLGKQELIDGGSSEKKPMSDWMPGKICTPIYKVIKLARERKYLVLNVMEKQAMEKYADSIGAGHYNNGVFIPRNINVKHDDLCAFPDIYTKSILGRVTSITTPNKFWIRPLDRNEFIFDAIKQALNRTVLAPITELSELKGKLVAVFVRNEEARFFGHPKSYHRARVITDIITNGQHRYQVHLIDEGEDAFVDISLMRSLEGVWIRGRTLGLMDDNKIYLADIPPRVFEATLAEIRPSYVISGAGKWTPDGVQKFKNLLSDENEINIEIYSIWNGVVSVILYNKEKESINKILLKDQLAHTCEESYPSKYDHAIRFNVQNFEKRDTNAPLPASQEIMDYLKEFYTVPLKPPPAHFCTKKLNLKAPISPLETTVHSTFRSAIAKNINIDRLSVNCVLLDTDPQDPTERLVVAANIASFSNRNELSLRNTTIMPNIHGFAQLMAMLFAPKVELHRDITETRYASLLCGLGYNRRKKTSLFPEHDLIMRFDCYMDQSDMLEINKLRYTMSALLHVLPGQKVPDLKPDDRVKLKKESLYTLIKLLQKDRKFIDDRMHNAPDHVWGSVKEEELQIVEGTQIYGDQAIFPAFTFMKLENESPEQIELYRNNNQELHALVFCKVPLTDPIDCLLCSKTFTKVNDIRTHLFTKLHRDRAEQCHAKFQLEHFRPERAQRYF</sequence>
<evidence type="ECO:0000259" key="6">
    <source>
        <dbReference type="PROSITE" id="PS50157"/>
    </source>
</evidence>
<reference evidence="9" key="1">
    <citation type="submission" date="2018-07" db="EMBL/GenBank/DDBJ databases">
        <authorList>
            <person name="Quirk P.G."/>
            <person name="Krulwich T.A."/>
        </authorList>
    </citation>
    <scope>NUCLEOTIDE SEQUENCE</scope>
</reference>
<dbReference type="VEuPathDB" id="VectorBase:CSON006726"/>
<keyword evidence="5" id="KW-0862">Zinc</keyword>
<evidence type="ECO:0000256" key="5">
    <source>
        <dbReference type="PROSITE-ProRule" id="PRU00042"/>
    </source>
</evidence>
<dbReference type="Gene3D" id="1.20.120.1080">
    <property type="match status" value="1"/>
</dbReference>
<dbReference type="SMART" id="SM00847">
    <property type="entry name" value="HA2"/>
    <property type="match status" value="1"/>
</dbReference>
<keyword evidence="2" id="KW-0963">Cytoplasm</keyword>
<protein>
    <submittedName>
        <fullName evidence="9">CSON006726 protein</fullName>
    </submittedName>
</protein>
<dbReference type="Pfam" id="PF00270">
    <property type="entry name" value="DEAD"/>
    <property type="match status" value="1"/>
</dbReference>
<dbReference type="SMART" id="SM00490">
    <property type="entry name" value="HELICc"/>
    <property type="match status" value="1"/>
</dbReference>
<dbReference type="InterPro" id="IPR007502">
    <property type="entry name" value="Helicase-assoc_dom"/>
</dbReference>
<dbReference type="GO" id="GO:0008270">
    <property type="term" value="F:zinc ion binding"/>
    <property type="evidence" value="ECO:0007669"/>
    <property type="project" value="UniProtKB-KW"/>
</dbReference>
<organism evidence="9">
    <name type="scientific">Culicoides sonorensis</name>
    <name type="common">Biting midge</name>
    <dbReference type="NCBI Taxonomy" id="179676"/>
    <lineage>
        <taxon>Eukaryota</taxon>
        <taxon>Metazoa</taxon>
        <taxon>Ecdysozoa</taxon>
        <taxon>Arthropoda</taxon>
        <taxon>Hexapoda</taxon>
        <taxon>Insecta</taxon>
        <taxon>Pterygota</taxon>
        <taxon>Neoptera</taxon>
        <taxon>Endopterygota</taxon>
        <taxon>Diptera</taxon>
        <taxon>Nematocera</taxon>
        <taxon>Chironomoidea</taxon>
        <taxon>Ceratopogonidae</taxon>
        <taxon>Ceratopogoninae</taxon>
        <taxon>Culicoides</taxon>
        <taxon>Monoculicoides</taxon>
    </lineage>
</organism>
<keyword evidence="3" id="KW-0547">Nucleotide-binding</keyword>
<dbReference type="PANTHER" id="PTHR18934">
    <property type="entry name" value="ATP-DEPENDENT RNA HELICASE"/>
    <property type="match status" value="1"/>
</dbReference>
<feature type="domain" description="Helicase ATP-binding" evidence="7">
    <location>
        <begin position="120"/>
        <end position="286"/>
    </location>
</feature>
<dbReference type="OMA" id="ETRLTYC"/>
<dbReference type="GO" id="GO:0003723">
    <property type="term" value="F:RNA binding"/>
    <property type="evidence" value="ECO:0007669"/>
    <property type="project" value="TreeGrafter"/>
</dbReference>
<evidence type="ECO:0000256" key="4">
    <source>
        <dbReference type="ARBA" id="ARBA00022840"/>
    </source>
</evidence>
<dbReference type="Gene3D" id="2.40.50.90">
    <property type="match status" value="1"/>
</dbReference>
<dbReference type="InterPro" id="IPR027417">
    <property type="entry name" value="P-loop_NTPase"/>
</dbReference>
<dbReference type="PROSITE" id="PS51192">
    <property type="entry name" value="HELICASE_ATP_BIND_1"/>
    <property type="match status" value="1"/>
</dbReference>
<dbReference type="GO" id="GO:0004386">
    <property type="term" value="F:helicase activity"/>
    <property type="evidence" value="ECO:0007669"/>
    <property type="project" value="TreeGrafter"/>
</dbReference>
<dbReference type="CDD" id="cd20379">
    <property type="entry name" value="Tudor_dTUD-like"/>
    <property type="match status" value="1"/>
</dbReference>
<dbReference type="InterPro" id="IPR011545">
    <property type="entry name" value="DEAD/DEAH_box_helicase_dom"/>
</dbReference>
<dbReference type="InterPro" id="IPR035437">
    <property type="entry name" value="SNase_OB-fold_sf"/>
</dbReference>
<gene>
    <name evidence="9" type="primary">CSON006726</name>
</gene>
<dbReference type="Gene3D" id="3.40.50.300">
    <property type="entry name" value="P-loop containing nucleotide triphosphate hydrolases"/>
    <property type="match status" value="2"/>
</dbReference>
<evidence type="ECO:0000256" key="2">
    <source>
        <dbReference type="ARBA" id="ARBA00022490"/>
    </source>
</evidence>
<dbReference type="Gene3D" id="2.30.30.140">
    <property type="match status" value="1"/>
</dbReference>
<dbReference type="CDD" id="cd18791">
    <property type="entry name" value="SF2_C_RHA"/>
    <property type="match status" value="1"/>
</dbReference>
<dbReference type="Pfam" id="PF00271">
    <property type="entry name" value="Helicase_C"/>
    <property type="match status" value="1"/>
</dbReference>
<dbReference type="SMART" id="SM00487">
    <property type="entry name" value="DEXDc"/>
    <property type="match status" value="1"/>
</dbReference>
<dbReference type="InterPro" id="IPR014001">
    <property type="entry name" value="Helicase_ATP-bd"/>
</dbReference>
<dbReference type="PANTHER" id="PTHR18934:SF113">
    <property type="entry name" value="ATP-DEPENDENT RNA HELICASE TDRD9"/>
    <property type="match status" value="1"/>
</dbReference>
<keyword evidence="4" id="KW-0067">ATP-binding</keyword>
<keyword evidence="5" id="KW-0479">Metal-binding</keyword>
<evidence type="ECO:0000256" key="1">
    <source>
        <dbReference type="ARBA" id="ARBA00004496"/>
    </source>
</evidence>
<comment type="subcellular location">
    <subcellularLocation>
        <location evidence="1">Cytoplasm</location>
    </subcellularLocation>
</comment>
<dbReference type="PROSITE" id="PS51194">
    <property type="entry name" value="HELICASE_CTER"/>
    <property type="match status" value="1"/>
</dbReference>